<dbReference type="Proteomes" id="UP000243605">
    <property type="component" value="Unassembled WGS sequence"/>
</dbReference>
<dbReference type="RefSeq" id="WP_091476210.1">
    <property type="nucleotide sequence ID" value="NZ_FOIT01000006.1"/>
</dbReference>
<gene>
    <name evidence="2" type="ORF">SAMN05192557_1858</name>
</gene>
<feature type="signal peptide" evidence="1">
    <location>
        <begin position="1"/>
        <end position="27"/>
    </location>
</feature>
<accession>A0A662Z521</accession>
<dbReference type="EMBL" id="FOIT01000006">
    <property type="protein sequence ID" value="SEW15284.1"/>
    <property type="molecule type" value="Genomic_DNA"/>
</dbReference>
<feature type="chain" id="PRO_5024842228" evidence="1">
    <location>
        <begin position="28"/>
        <end position="518"/>
    </location>
</feature>
<protein>
    <submittedName>
        <fullName evidence="2">Uncharacterized protein</fullName>
    </submittedName>
</protein>
<keyword evidence="1" id="KW-0732">Signal</keyword>
<evidence type="ECO:0000256" key="1">
    <source>
        <dbReference type="SAM" id="SignalP"/>
    </source>
</evidence>
<evidence type="ECO:0000313" key="2">
    <source>
        <dbReference type="EMBL" id="SEW15284.1"/>
    </source>
</evidence>
<sequence>MKNLLSKIFFFGALMLTFNLVMNTVSAQESEEDIEYDDEYQTTNFATVLPQDLETHFTNYFQGLEDFYNGGSEAVLKYPYEDSALYQLIIDNRTSGYFEGYEILNWEIVEENYLNNGMDVNVVIEREVTTPNYPGSTNTFERVNYDLHLQGNGEWKIARYFIMSNDDTTISDISDFFDLYYANQKEYYAGGSNAVLNQIVEGSDLYNLVNNNGKSGGYYGYEITDWRFIDVQYESDERAVILMERDFINPSSTRRHAGTEVVTYTMSGLQGDLILESYEILDYNQNELQLLNNYFESYFEAQRAYYAGESEDVLNFPEEGNDLYNLLVSNRQSGYFDDYQVMDWKIGKLGYHNEGYDIKVVIDRLIDNPAQDLRENETIIYELQSIGNGEYNITYYDRHLLPFDQYIRIDDFFTRYYKAQRDFYAGENEEVLIMMYEGNSLYQLLENNKAGGEYDDYYVPHWRIVEIEHTNDGHDIRVVIERFFYNPSSPYREEGFESVTYELHDGDQGLIIDAHYNN</sequence>
<organism evidence="2 3">
    <name type="scientific">Aliicoccus persicus</name>
    <dbReference type="NCBI Taxonomy" id="930138"/>
    <lineage>
        <taxon>Bacteria</taxon>
        <taxon>Bacillati</taxon>
        <taxon>Bacillota</taxon>
        <taxon>Bacilli</taxon>
        <taxon>Bacillales</taxon>
        <taxon>Staphylococcaceae</taxon>
        <taxon>Aliicoccus</taxon>
    </lineage>
</organism>
<evidence type="ECO:0000313" key="3">
    <source>
        <dbReference type="Proteomes" id="UP000243605"/>
    </source>
</evidence>
<dbReference type="OrthoDB" id="9804277at2"/>
<name>A0A662Z521_9STAP</name>
<keyword evidence="3" id="KW-1185">Reference proteome</keyword>
<reference evidence="2 3" key="1">
    <citation type="submission" date="2016-10" db="EMBL/GenBank/DDBJ databases">
        <authorList>
            <person name="Varghese N."/>
            <person name="Submissions S."/>
        </authorList>
    </citation>
    <scope>NUCLEOTIDE SEQUENCE [LARGE SCALE GENOMIC DNA]</scope>
    <source>
        <strain evidence="2 3">IBRC-M10081</strain>
    </source>
</reference>
<proteinExistence type="predicted"/>
<dbReference type="AlphaFoldDB" id="A0A662Z521"/>